<dbReference type="InterPro" id="IPR009097">
    <property type="entry name" value="Cyclic_Pdiesterase"/>
</dbReference>
<sequence length="312" mass="34837">MSEARMTTFSISEDNPFQVLIAESNDDPAQLQLRYETHRMNRNAQQRAKILAEDFPGWSLDEILRRLDGPAKEEGYLDPRNCLVIWARPPPHIRDMIAFVQSELKDVAPSIWLMPPGNLHTTVLEVAHSLTAVQIEELVQTLKSSKNVTEADITGYPLKNQTRLLKPMVSFDSAAIALSFVPAAGEGPAEGSEGHGGQYTYHHLRRDVFDLVRQTALPVASRYIVPSAHVTIARFINHDGFLVNQAEGTEAIDPSQVKLLVDKIYQINEILASRYWPGADGSYPKEGEWVVGEDQGLVIRRGRVWYGGGQNV</sequence>
<name>A0ABQ6WZ79_9EURO</name>
<proteinExistence type="predicted"/>
<evidence type="ECO:0000313" key="2">
    <source>
        <dbReference type="Proteomes" id="UP000325395"/>
    </source>
</evidence>
<dbReference type="GO" id="GO:0016874">
    <property type="term" value="F:ligase activity"/>
    <property type="evidence" value="ECO:0007669"/>
    <property type="project" value="UniProtKB-KW"/>
</dbReference>
<evidence type="ECO:0000313" key="1">
    <source>
        <dbReference type="EMBL" id="KAE8422387.1"/>
    </source>
</evidence>
<reference evidence="1 2" key="1">
    <citation type="submission" date="2019-04" db="EMBL/GenBank/DDBJ databases">
        <authorList>
            <consortium name="DOE Joint Genome Institute"/>
            <person name="Mondo S."/>
            <person name="Kjaerbolling I."/>
            <person name="Vesth T."/>
            <person name="Frisvad J.C."/>
            <person name="Nybo J.L."/>
            <person name="Theobald S."/>
            <person name="Kildgaard S."/>
            <person name="Isbrandt T."/>
            <person name="Kuo A."/>
            <person name="Sato A."/>
            <person name="Lyhne E.K."/>
            <person name="Kogle M.E."/>
            <person name="Wiebenga A."/>
            <person name="Kun R.S."/>
            <person name="Lubbers R.J."/>
            <person name="Makela M.R."/>
            <person name="Barry K."/>
            <person name="Chovatia M."/>
            <person name="Clum A."/>
            <person name="Daum C."/>
            <person name="Haridas S."/>
            <person name="He G."/>
            <person name="LaButti K."/>
            <person name="Lipzen A."/>
            <person name="Riley R."/>
            <person name="Salamov A."/>
            <person name="Simmons B.A."/>
            <person name="Magnuson J.K."/>
            <person name="Henrissat B."/>
            <person name="Mortensen U.H."/>
            <person name="Larsen T.O."/>
            <person name="Devries R.P."/>
            <person name="Grigoriev I.V."/>
            <person name="Machida M."/>
            <person name="Baker S.E."/>
            <person name="Andersen M.R."/>
            <person name="Cantor M.N."/>
            <person name="Hua S.X."/>
        </authorList>
    </citation>
    <scope>NUCLEOTIDE SEQUENCE [LARGE SCALE GENOMIC DNA]</scope>
    <source>
        <strain evidence="1 2">CBS 117616</strain>
    </source>
</reference>
<protein>
    <submittedName>
        <fullName evidence="1">RNA ligase/cyclic nucleotide phosphodiesterase</fullName>
    </submittedName>
</protein>
<keyword evidence="2" id="KW-1185">Reference proteome</keyword>
<keyword evidence="1" id="KW-0436">Ligase</keyword>
<dbReference type="SUPFAM" id="SSF55144">
    <property type="entry name" value="LigT-like"/>
    <property type="match status" value="1"/>
</dbReference>
<organism evidence="1 2">
    <name type="scientific">Aspergillus pseudocaelatus</name>
    <dbReference type="NCBI Taxonomy" id="1825620"/>
    <lineage>
        <taxon>Eukaryota</taxon>
        <taxon>Fungi</taxon>
        <taxon>Dikarya</taxon>
        <taxon>Ascomycota</taxon>
        <taxon>Pezizomycotina</taxon>
        <taxon>Eurotiomycetes</taxon>
        <taxon>Eurotiomycetidae</taxon>
        <taxon>Eurotiales</taxon>
        <taxon>Aspergillaceae</taxon>
        <taxon>Aspergillus</taxon>
        <taxon>Aspergillus subgen. Circumdati</taxon>
    </lineage>
</organism>
<dbReference type="Proteomes" id="UP000325395">
    <property type="component" value="Unassembled WGS sequence"/>
</dbReference>
<gene>
    <name evidence="1" type="ORF">BDV36DRAFT_245645</name>
</gene>
<accession>A0ABQ6WZ79</accession>
<dbReference type="EMBL" id="ML735695">
    <property type="protein sequence ID" value="KAE8422387.1"/>
    <property type="molecule type" value="Genomic_DNA"/>
</dbReference>